<dbReference type="PANTHER" id="PTHR46072:SF11">
    <property type="entry name" value="AMIDASE-RELATED"/>
    <property type="match status" value="1"/>
</dbReference>
<dbReference type="Pfam" id="PF12796">
    <property type="entry name" value="Ank_2"/>
    <property type="match status" value="1"/>
</dbReference>
<evidence type="ECO:0000256" key="5">
    <source>
        <dbReference type="PROSITE-ProRule" id="PRU00023"/>
    </source>
</evidence>
<feature type="compositionally biased region" description="Polar residues" evidence="6">
    <location>
        <begin position="896"/>
        <end position="910"/>
    </location>
</feature>
<feature type="compositionally biased region" description="Low complexity" evidence="6">
    <location>
        <begin position="916"/>
        <end position="942"/>
    </location>
</feature>
<evidence type="ECO:0000256" key="4">
    <source>
        <dbReference type="ARBA" id="ARBA00022801"/>
    </source>
</evidence>
<keyword evidence="4" id="KW-0378">Hydrolase</keyword>
<dbReference type="EMBL" id="KV454001">
    <property type="protein sequence ID" value="ODQ49417.1"/>
    <property type="molecule type" value="Genomic_DNA"/>
</dbReference>
<dbReference type="STRING" id="763406.A0A1E3NTD8"/>
<dbReference type="GeneID" id="30180470"/>
<feature type="repeat" description="ANK" evidence="5">
    <location>
        <begin position="696"/>
        <end position="728"/>
    </location>
</feature>
<organism evidence="8 9">
    <name type="scientific">Pichia membranifaciens NRRL Y-2026</name>
    <dbReference type="NCBI Taxonomy" id="763406"/>
    <lineage>
        <taxon>Eukaryota</taxon>
        <taxon>Fungi</taxon>
        <taxon>Dikarya</taxon>
        <taxon>Ascomycota</taxon>
        <taxon>Saccharomycotina</taxon>
        <taxon>Pichiomycetes</taxon>
        <taxon>Pichiales</taxon>
        <taxon>Pichiaceae</taxon>
        <taxon>Pichia</taxon>
    </lineage>
</organism>
<dbReference type="Proteomes" id="UP000094455">
    <property type="component" value="Unassembled WGS sequence"/>
</dbReference>
<dbReference type="InterPro" id="IPR020556">
    <property type="entry name" value="Amidase_CS"/>
</dbReference>
<dbReference type="InterPro" id="IPR036770">
    <property type="entry name" value="Ankyrin_rpt-contain_sf"/>
</dbReference>
<protein>
    <recommendedName>
        <fullName evidence="3">amidase</fullName>
        <ecNumber evidence="3">3.5.1.4</ecNumber>
    </recommendedName>
</protein>
<feature type="region of interest" description="Disordered" evidence="6">
    <location>
        <begin position="858"/>
        <end position="1007"/>
    </location>
</feature>
<dbReference type="Gene3D" id="1.25.40.20">
    <property type="entry name" value="Ankyrin repeat-containing domain"/>
    <property type="match status" value="1"/>
</dbReference>
<dbReference type="PROSITE" id="PS00571">
    <property type="entry name" value="AMIDASES"/>
    <property type="match status" value="1"/>
</dbReference>
<dbReference type="SUPFAM" id="SSF75304">
    <property type="entry name" value="Amidase signature (AS) enzymes"/>
    <property type="match status" value="1"/>
</dbReference>
<feature type="repeat" description="ANK" evidence="5">
    <location>
        <begin position="729"/>
        <end position="761"/>
    </location>
</feature>
<feature type="compositionally biased region" description="Basic and acidic residues" evidence="6">
    <location>
        <begin position="858"/>
        <end position="867"/>
    </location>
</feature>
<dbReference type="EC" id="3.5.1.4" evidence="3"/>
<comment type="similarity">
    <text evidence="2">Belongs to the amidase family.</text>
</comment>
<feature type="domain" description="Amidase" evidence="7">
    <location>
        <begin position="78"/>
        <end position="522"/>
    </location>
</feature>
<dbReference type="OrthoDB" id="6428749at2759"/>
<dbReference type="RefSeq" id="XP_019020530.1">
    <property type="nucleotide sequence ID" value="XM_019163783.1"/>
</dbReference>
<dbReference type="InterPro" id="IPR002110">
    <property type="entry name" value="Ankyrin_rpt"/>
</dbReference>
<keyword evidence="5" id="KW-0040">ANK repeat</keyword>
<evidence type="ECO:0000256" key="1">
    <source>
        <dbReference type="ARBA" id="ARBA00001311"/>
    </source>
</evidence>
<feature type="region of interest" description="Disordered" evidence="6">
    <location>
        <begin position="1046"/>
        <end position="1078"/>
    </location>
</feature>
<keyword evidence="9" id="KW-1185">Reference proteome</keyword>
<name>A0A1E3NTD8_9ASCO</name>
<comment type="catalytic activity">
    <reaction evidence="1">
        <text>a monocarboxylic acid amide + H2O = a monocarboxylate + NH4(+)</text>
        <dbReference type="Rhea" id="RHEA:12020"/>
        <dbReference type="ChEBI" id="CHEBI:15377"/>
        <dbReference type="ChEBI" id="CHEBI:28938"/>
        <dbReference type="ChEBI" id="CHEBI:35757"/>
        <dbReference type="ChEBI" id="CHEBI:83628"/>
        <dbReference type="EC" id="3.5.1.4"/>
    </reaction>
</comment>
<evidence type="ECO:0000256" key="2">
    <source>
        <dbReference type="ARBA" id="ARBA00009199"/>
    </source>
</evidence>
<dbReference type="Gene3D" id="3.90.1300.10">
    <property type="entry name" value="Amidase signature (AS) domain"/>
    <property type="match status" value="1"/>
</dbReference>
<evidence type="ECO:0000313" key="9">
    <source>
        <dbReference type="Proteomes" id="UP000094455"/>
    </source>
</evidence>
<evidence type="ECO:0000256" key="6">
    <source>
        <dbReference type="SAM" id="MobiDB-lite"/>
    </source>
</evidence>
<sequence>MVESWKSIVEKKRAALASAIPKEWVKPELKEDMISKGFVKTRDYLDTILPKEEIEITSKTIPELSKLISTNELSAVQVTKAFTHRAMLAHQILGCCSEIFVDQALKRAAELDETFKETGKTVGALHGIPISLKDQVDLAQIPSSIGYVSLANQKKTQNALLADKLLEQGAVFFAKTCVPMAMMAPETASNLYPYNYSAANINLSSGGSSGGEGSLIAAGGARAGFGTDIGGSIRIPATYNGLFAIKPSVGRVSYLRVSNSYEAQESIPSVIGPLAQTLEEVEFMMETVVGAKCWLDDPKVLPLEWRKYVIPDKVKIGVWFDSGDVEPMPAITRVLGELFEDLSQAPGVEVVKVQWPDHSRLIKALFNVFGADGGKEILDECKKSGEPVHDLLDYLVGSKSPQPALDINGWWNLCQEVYRIKQIYLHFWKDNGLDAIVAPVMASTSVLPYSSVCLDYTGVCNLCDCSAVVLPLGTVDQKLDVLHPRESRSELEAKIRGQYDPKTFDGMPVCLQLITRKTEEEKGLALSQLVKTSSRFYTYNDGLQRKHIVHVPREVNPLYRMTDPSIRLRNAIKEDNYFIASRLLKRFPGLLDNIDPSNGWSNLHYSAYHNNYQISELLLKGIHNRFVSTSIRFAEQDSPAKPKSSAMYSQITDEDEIKLTFEKQTVLHVACLGDAAATLNLLLSYFNVCLDQRDMKGDTPSHICCTQGFSDCLSILLEKGAYPNIQDNNGDTLLHKAFQYSNIKCLELLIKYNADDQLLNNVGWKPVDVAFNTDIIQEYKTLKSGSVNRVPTDTVLVAKTPQTKYAPVKVTQNNVSSISFIPSNHNSSTANYPPRISLPSIQPRKYSLSSMLSDEYVDRFDPHDDTRSSSSSKNSRTSSPTGTSSPHLFMPRKTPQAGTNESNHQVTNKRYPQPPAISSSISSNGQGSTVSSPRRSNASNNSMQESPTSKRSSLSTRTFRSNSQLSEVSPLKGEHPQLVQQSTGSSAIKSGSSTPRHSFQGGYRSNSSYPVPLQVEEASSKLHDLKLKNVDRLKLDTKLGNIINNTSQENLVTSPATSQHHGGSSATDSNDNKSTSLDLSKRSKILSIPILSSRGRHNT</sequence>
<feature type="compositionally biased region" description="Low complexity" evidence="6">
    <location>
        <begin position="868"/>
        <end position="886"/>
    </location>
</feature>
<feature type="compositionally biased region" description="Low complexity" evidence="6">
    <location>
        <begin position="982"/>
        <end position="994"/>
    </location>
</feature>
<dbReference type="PROSITE" id="PS50297">
    <property type="entry name" value="ANK_REP_REGION"/>
    <property type="match status" value="2"/>
</dbReference>
<accession>A0A1E3NTD8</accession>
<dbReference type="InterPro" id="IPR023631">
    <property type="entry name" value="Amidase_dom"/>
</dbReference>
<proteinExistence type="inferred from homology"/>
<evidence type="ECO:0000313" key="8">
    <source>
        <dbReference type="EMBL" id="ODQ49417.1"/>
    </source>
</evidence>
<dbReference type="InterPro" id="IPR036928">
    <property type="entry name" value="AS_sf"/>
</dbReference>
<dbReference type="SUPFAM" id="SSF48403">
    <property type="entry name" value="Ankyrin repeat"/>
    <property type="match status" value="1"/>
</dbReference>
<dbReference type="GO" id="GO:0004040">
    <property type="term" value="F:amidase activity"/>
    <property type="evidence" value="ECO:0007669"/>
    <property type="project" value="UniProtKB-EC"/>
</dbReference>
<dbReference type="Pfam" id="PF01425">
    <property type="entry name" value="Amidase"/>
    <property type="match status" value="1"/>
</dbReference>
<dbReference type="AlphaFoldDB" id="A0A1E3NTD8"/>
<evidence type="ECO:0000259" key="7">
    <source>
        <dbReference type="Pfam" id="PF01425"/>
    </source>
</evidence>
<dbReference type="PROSITE" id="PS50088">
    <property type="entry name" value="ANK_REPEAT"/>
    <property type="match status" value="2"/>
</dbReference>
<reference evidence="8 9" key="1">
    <citation type="journal article" date="2016" name="Proc. Natl. Acad. Sci. U.S.A.">
        <title>Comparative genomics of biotechnologically important yeasts.</title>
        <authorList>
            <person name="Riley R."/>
            <person name="Haridas S."/>
            <person name="Wolfe K.H."/>
            <person name="Lopes M.R."/>
            <person name="Hittinger C.T."/>
            <person name="Goeker M."/>
            <person name="Salamov A.A."/>
            <person name="Wisecaver J.H."/>
            <person name="Long T.M."/>
            <person name="Calvey C.H."/>
            <person name="Aerts A.L."/>
            <person name="Barry K.W."/>
            <person name="Choi C."/>
            <person name="Clum A."/>
            <person name="Coughlan A.Y."/>
            <person name="Deshpande S."/>
            <person name="Douglass A.P."/>
            <person name="Hanson S.J."/>
            <person name="Klenk H.-P."/>
            <person name="LaButti K.M."/>
            <person name="Lapidus A."/>
            <person name="Lindquist E.A."/>
            <person name="Lipzen A.M."/>
            <person name="Meier-Kolthoff J.P."/>
            <person name="Ohm R.A."/>
            <person name="Otillar R.P."/>
            <person name="Pangilinan J.L."/>
            <person name="Peng Y."/>
            <person name="Rokas A."/>
            <person name="Rosa C.A."/>
            <person name="Scheuner C."/>
            <person name="Sibirny A.A."/>
            <person name="Slot J.C."/>
            <person name="Stielow J.B."/>
            <person name="Sun H."/>
            <person name="Kurtzman C.P."/>
            <person name="Blackwell M."/>
            <person name="Grigoriev I.V."/>
            <person name="Jeffries T.W."/>
        </authorList>
    </citation>
    <scope>NUCLEOTIDE SEQUENCE [LARGE SCALE GENOMIC DNA]</scope>
    <source>
        <strain evidence="8 9">NRRL Y-2026</strain>
    </source>
</reference>
<dbReference type="PANTHER" id="PTHR46072">
    <property type="entry name" value="AMIDASE-RELATED-RELATED"/>
    <property type="match status" value="1"/>
</dbReference>
<evidence type="ECO:0000256" key="3">
    <source>
        <dbReference type="ARBA" id="ARBA00012922"/>
    </source>
</evidence>
<dbReference type="SMART" id="SM00248">
    <property type="entry name" value="ANK"/>
    <property type="match status" value="4"/>
</dbReference>
<feature type="compositionally biased region" description="Polar residues" evidence="6">
    <location>
        <begin position="943"/>
        <end position="967"/>
    </location>
</feature>
<gene>
    <name evidence="8" type="ORF">PICMEDRAFT_70959</name>
</gene>